<dbReference type="SUPFAM" id="SSF51905">
    <property type="entry name" value="FAD/NAD(P)-binding domain"/>
    <property type="match status" value="1"/>
</dbReference>
<name>A0ABU1GRI0_9GAMM</name>
<organism evidence="3 4">
    <name type="scientific">Larsenimonas suaedae</name>
    <dbReference type="NCBI Taxonomy" id="1851019"/>
    <lineage>
        <taxon>Bacteria</taxon>
        <taxon>Pseudomonadati</taxon>
        <taxon>Pseudomonadota</taxon>
        <taxon>Gammaproteobacteria</taxon>
        <taxon>Oceanospirillales</taxon>
        <taxon>Halomonadaceae</taxon>
        <taxon>Larsenimonas</taxon>
    </lineage>
</organism>
<dbReference type="PANTHER" id="PTHR13847">
    <property type="entry name" value="SARCOSINE DEHYDROGENASE-RELATED"/>
    <property type="match status" value="1"/>
</dbReference>
<evidence type="ECO:0000313" key="4">
    <source>
        <dbReference type="Proteomes" id="UP001269375"/>
    </source>
</evidence>
<accession>A0ABU1GRI0</accession>
<gene>
    <name evidence="3" type="ORF">QC825_00945</name>
</gene>
<evidence type="ECO:0000256" key="1">
    <source>
        <dbReference type="ARBA" id="ARBA00023002"/>
    </source>
</evidence>
<reference evidence="3 4" key="1">
    <citation type="submission" date="2023-04" db="EMBL/GenBank/DDBJ databases">
        <title>A long-awaited taxogenomic arrangement of the family Halomonadaceae.</title>
        <authorList>
            <person name="De La Haba R."/>
            <person name="Chuvochina M."/>
            <person name="Wittouck S."/>
            <person name="Arahal D.R."/>
            <person name="Sanchez-Porro C."/>
            <person name="Hugenholtz P."/>
            <person name="Ventosa A."/>
        </authorList>
    </citation>
    <scope>NUCLEOTIDE SEQUENCE [LARGE SCALE GENOMIC DNA]</scope>
    <source>
        <strain evidence="3 4">DSM 22428</strain>
    </source>
</reference>
<dbReference type="GO" id="GO:0016491">
    <property type="term" value="F:oxidoreductase activity"/>
    <property type="evidence" value="ECO:0007669"/>
    <property type="project" value="UniProtKB-KW"/>
</dbReference>
<dbReference type="Pfam" id="PF01266">
    <property type="entry name" value="DAO"/>
    <property type="match status" value="1"/>
</dbReference>
<dbReference type="EC" id="1.-.-.-" evidence="3"/>
<dbReference type="RefSeq" id="WP_251593235.1">
    <property type="nucleotide sequence ID" value="NZ_JAMLJI010000002.1"/>
</dbReference>
<dbReference type="Gene3D" id="3.50.50.60">
    <property type="entry name" value="FAD/NAD(P)-binding domain"/>
    <property type="match status" value="1"/>
</dbReference>
<feature type="domain" description="FAD dependent oxidoreductase" evidence="2">
    <location>
        <begin position="28"/>
        <end position="389"/>
    </location>
</feature>
<evidence type="ECO:0000259" key="2">
    <source>
        <dbReference type="Pfam" id="PF01266"/>
    </source>
</evidence>
<dbReference type="EMBL" id="JARWAO010000001">
    <property type="protein sequence ID" value="MDR5894635.1"/>
    <property type="molecule type" value="Genomic_DNA"/>
</dbReference>
<sequence length="465" mass="51752">MSHPCYWHDSLPTPPVRYPTLSRDHDADVAIVGAGFTGLWSAYYLNQLVPSLKIVVLEAERLGFGASGRNGGWLVGSMAGLDRYIDHWPEHQRRGVCDLLCHNVDDIGSVLAREGIDADYHKGGAVYVAARYKAQERVQREYLEHLHHIGFREADCKWLSPEAMDRIARFRDQRGGILQRQVATFHPMKLLQGLAARLAERGVEIVERSPVEAIEPGVVRTATGRVRARHIIAATEGYTRHLGLKRRILPIESMLIATEPLDEAQWGEIGLNARHAFGDASRLVTYGQRSRDDRLIFGAQGYYHFGGPPRQSFEITDRHMKMRQGLLKALFPGLGDVRVTHGWGGTLGLSRHFRPHVIRDAATGIATAGGYAGEGAAMAHIMGQTLAELITEQGSKRTAMPWVHANARHEDILKRWEMEPFRWLSAQVVAASYGLEESLMQHDLNVPGLSPALNAVNNAVSRMVE</sequence>
<dbReference type="InterPro" id="IPR006076">
    <property type="entry name" value="FAD-dep_OxRdtase"/>
</dbReference>
<keyword evidence="4" id="KW-1185">Reference proteome</keyword>
<evidence type="ECO:0000313" key="3">
    <source>
        <dbReference type="EMBL" id="MDR5894635.1"/>
    </source>
</evidence>
<comment type="caution">
    <text evidence="3">The sequence shown here is derived from an EMBL/GenBank/DDBJ whole genome shotgun (WGS) entry which is preliminary data.</text>
</comment>
<dbReference type="Gene3D" id="3.30.9.10">
    <property type="entry name" value="D-Amino Acid Oxidase, subunit A, domain 2"/>
    <property type="match status" value="1"/>
</dbReference>
<protein>
    <submittedName>
        <fullName evidence="3">FAD-dependent oxidoreductase</fullName>
        <ecNumber evidence="3">1.-.-.-</ecNumber>
    </submittedName>
</protein>
<proteinExistence type="predicted"/>
<keyword evidence="1 3" id="KW-0560">Oxidoreductase</keyword>
<dbReference type="InterPro" id="IPR036188">
    <property type="entry name" value="FAD/NAD-bd_sf"/>
</dbReference>
<dbReference type="PANTHER" id="PTHR13847:SF285">
    <property type="entry name" value="FAD DEPENDENT OXIDOREDUCTASE DOMAIN-CONTAINING PROTEIN"/>
    <property type="match status" value="1"/>
</dbReference>
<dbReference type="Proteomes" id="UP001269375">
    <property type="component" value="Unassembled WGS sequence"/>
</dbReference>